<dbReference type="KEGG" id="asc:ASAC_1114"/>
<dbReference type="SUPFAM" id="SSF54631">
    <property type="entry name" value="CBS-domain pair"/>
    <property type="match status" value="3"/>
</dbReference>
<dbReference type="Gene3D" id="3.10.580.10">
    <property type="entry name" value="CBS-domain"/>
    <property type="match status" value="2"/>
</dbReference>
<dbReference type="HOGENOM" id="CLU_076812_2_1_2"/>
<sequence length="259" mass="28485">MLKKDIGRLVVVNESEKPVGVITMTDIIDSLYGSNYYRPLDDIKVSEAMSKNIITIDQNKSLRTAASLMMRHKVGGLPVVDKDGKLAGIITRTDVVRAYGDRYEGKLKVLDIMRTDFPKASPTHSIYYLAKLIESSPVRKVVIVDSDGRPIGVVSKKDLAFAYMPSALFMARGKDRYIKNKVVDPLKDKIVSLRSYLVPVAEDIMSKELITAKGDEDSAAVARSMSAERIGCVPVIDDAGKLIGIVTKQDIVQLAARVL</sequence>
<keyword evidence="1 2" id="KW-0129">CBS domain</keyword>
<reference evidence="4 5" key="1">
    <citation type="journal article" date="2010" name="Appl. Environ. Microbiol.">
        <title>The genome sequence of the crenarchaeon Acidilobus saccharovorans supports a new order, Acidilobales, and suggests an important ecological role in terrestrial acidic hot springs.</title>
        <authorList>
            <person name="Mardanov A.V."/>
            <person name="Svetlitchnyi V.A."/>
            <person name="Beletsky A.V."/>
            <person name="Prokofeva M.I."/>
            <person name="Bonch-Osmolovskaya E.A."/>
            <person name="Ravin N.V."/>
            <person name="Skryabin K.G."/>
        </authorList>
    </citation>
    <scope>NUCLEOTIDE SEQUENCE [LARGE SCALE GENOMIC DNA]</scope>
    <source>
        <strain evidence="5">DSM 16705 / JCM 18335 / VKM B-2471 / 345-15</strain>
    </source>
</reference>
<dbReference type="STRING" id="666510.ASAC_1114"/>
<dbReference type="AlphaFoldDB" id="D9Q2I1"/>
<dbReference type="eggNOG" id="arCOG00600">
    <property type="taxonomic scope" value="Archaea"/>
</dbReference>
<organism evidence="4 5">
    <name type="scientific">Acidilobus saccharovorans (strain DSM 16705 / JCM 18335 / VKM B-2471 / 345-15)</name>
    <dbReference type="NCBI Taxonomy" id="666510"/>
    <lineage>
        <taxon>Archaea</taxon>
        <taxon>Thermoproteota</taxon>
        <taxon>Thermoprotei</taxon>
        <taxon>Acidilobales</taxon>
        <taxon>Acidilobaceae</taxon>
        <taxon>Acidilobus</taxon>
    </lineage>
</organism>
<dbReference type="InParanoid" id="D9Q2I1"/>
<keyword evidence="5" id="KW-1185">Reference proteome</keyword>
<proteinExistence type="predicted"/>
<evidence type="ECO:0000256" key="2">
    <source>
        <dbReference type="PROSITE-ProRule" id="PRU00703"/>
    </source>
</evidence>
<dbReference type="InterPro" id="IPR051257">
    <property type="entry name" value="Diverse_CBS-Domain"/>
</dbReference>
<accession>D9Q2I1</accession>
<feature type="domain" description="CBS" evidence="3">
    <location>
        <begin position="205"/>
        <end position="259"/>
    </location>
</feature>
<dbReference type="PANTHER" id="PTHR43080:SF2">
    <property type="entry name" value="CBS DOMAIN-CONTAINING PROTEIN"/>
    <property type="match status" value="1"/>
</dbReference>
<dbReference type="EMBL" id="CP001742">
    <property type="protein sequence ID" value="ADL19519.1"/>
    <property type="molecule type" value="Genomic_DNA"/>
</dbReference>
<feature type="domain" description="CBS" evidence="3">
    <location>
        <begin position="1"/>
        <end position="40"/>
    </location>
</feature>
<feature type="domain" description="CBS" evidence="3">
    <location>
        <begin position="113"/>
        <end position="170"/>
    </location>
</feature>
<dbReference type="CDD" id="cd02205">
    <property type="entry name" value="CBS_pair_SF"/>
    <property type="match status" value="1"/>
</dbReference>
<dbReference type="PANTHER" id="PTHR43080">
    <property type="entry name" value="CBS DOMAIN-CONTAINING PROTEIN CBSX3, MITOCHONDRIAL"/>
    <property type="match status" value="1"/>
</dbReference>
<protein>
    <submittedName>
        <fullName evidence="4">Inosine-5'-monophosphate dehydrogenase related protein</fullName>
    </submittedName>
</protein>
<dbReference type="Pfam" id="PF00571">
    <property type="entry name" value="CBS"/>
    <property type="match status" value="4"/>
</dbReference>
<feature type="domain" description="CBS" evidence="3">
    <location>
        <begin position="49"/>
        <end position="107"/>
    </location>
</feature>
<dbReference type="InterPro" id="IPR046342">
    <property type="entry name" value="CBS_dom_sf"/>
</dbReference>
<dbReference type="PROSITE" id="PS51371">
    <property type="entry name" value="CBS"/>
    <property type="match status" value="4"/>
</dbReference>
<gene>
    <name evidence="4" type="ordered locus">ASAC_1114</name>
</gene>
<evidence type="ECO:0000256" key="1">
    <source>
        <dbReference type="ARBA" id="ARBA00023122"/>
    </source>
</evidence>
<dbReference type="Proteomes" id="UP000000346">
    <property type="component" value="Chromosome"/>
</dbReference>
<dbReference type="InterPro" id="IPR000644">
    <property type="entry name" value="CBS_dom"/>
</dbReference>
<name>D9Q2I1_ACIS3</name>
<evidence type="ECO:0000313" key="4">
    <source>
        <dbReference type="EMBL" id="ADL19519.1"/>
    </source>
</evidence>
<evidence type="ECO:0000313" key="5">
    <source>
        <dbReference type="Proteomes" id="UP000000346"/>
    </source>
</evidence>
<evidence type="ECO:0000259" key="3">
    <source>
        <dbReference type="PROSITE" id="PS51371"/>
    </source>
</evidence>
<dbReference type="SMART" id="SM00116">
    <property type="entry name" value="CBS"/>
    <property type="match status" value="4"/>
</dbReference>